<evidence type="ECO:0000256" key="1">
    <source>
        <dbReference type="ARBA" id="ARBA00022723"/>
    </source>
</evidence>
<dbReference type="InterPro" id="IPR002893">
    <property type="entry name" value="Znf_MYND"/>
</dbReference>
<evidence type="ECO:0000256" key="5">
    <source>
        <dbReference type="SAM" id="MobiDB-lite"/>
    </source>
</evidence>
<dbReference type="GO" id="GO:0008270">
    <property type="term" value="F:zinc ion binding"/>
    <property type="evidence" value="ECO:0007669"/>
    <property type="project" value="UniProtKB-KW"/>
</dbReference>
<dbReference type="InterPro" id="IPR052298">
    <property type="entry name" value="ZMYND10"/>
</dbReference>
<accession>A0A8T0IYL8</accession>
<sequence length="309" mass="34695">MEFEWMQATQNADMRGGPSAGRKTLSHKICIDCGKTFTPNEEEDAKRRFSEDGEKFICEMHRNQLCNDCFDAAVAENIEIRALRRSFARAMKTACKRIYGFGDESEDEDDEAPSGNVQRRQIEKPSSKLPEADKTCAHCGKVGDLDRCSKCKVTYYCCRSHQAADYAKHKANCQAPNVLVNVPAQPTKTGHDENPFEAPDSDTQSTSKVCAYCGVNAGNLSRCARCKCTWYCSAEHQKAHYPEHKRDCRMIANTAERTAQTSPQVPMDQFHLSKGLGPFGMSFGNRPTYMENEDIMPEESQVISWKNLG</sequence>
<reference evidence="7" key="1">
    <citation type="submission" date="2020-06" db="EMBL/GenBank/DDBJ databases">
        <title>WGS assembly of Ceratodon purpureus strain R40.</title>
        <authorList>
            <person name="Carey S.B."/>
            <person name="Jenkins J."/>
            <person name="Shu S."/>
            <person name="Lovell J.T."/>
            <person name="Sreedasyam A."/>
            <person name="Maumus F."/>
            <person name="Tiley G.P."/>
            <person name="Fernandez-Pozo N."/>
            <person name="Barry K."/>
            <person name="Chen C."/>
            <person name="Wang M."/>
            <person name="Lipzen A."/>
            <person name="Daum C."/>
            <person name="Saski C.A."/>
            <person name="Payton A.C."/>
            <person name="Mcbreen J.C."/>
            <person name="Conrad R.E."/>
            <person name="Kollar L.M."/>
            <person name="Olsson S."/>
            <person name="Huttunen S."/>
            <person name="Landis J.B."/>
            <person name="Wickett N.J."/>
            <person name="Johnson M.G."/>
            <person name="Rensing S.A."/>
            <person name="Grimwood J."/>
            <person name="Schmutz J."/>
            <person name="Mcdaniel S.F."/>
        </authorList>
    </citation>
    <scope>NUCLEOTIDE SEQUENCE</scope>
    <source>
        <strain evidence="7">R40</strain>
    </source>
</reference>
<feature type="domain" description="MYND-type" evidence="6">
    <location>
        <begin position="210"/>
        <end position="248"/>
    </location>
</feature>
<dbReference type="PROSITE" id="PS01360">
    <property type="entry name" value="ZF_MYND_1"/>
    <property type="match status" value="2"/>
</dbReference>
<keyword evidence="3" id="KW-0862">Zinc</keyword>
<organism evidence="7 8">
    <name type="scientific">Ceratodon purpureus</name>
    <name type="common">Fire moss</name>
    <name type="synonym">Dicranum purpureum</name>
    <dbReference type="NCBI Taxonomy" id="3225"/>
    <lineage>
        <taxon>Eukaryota</taxon>
        <taxon>Viridiplantae</taxon>
        <taxon>Streptophyta</taxon>
        <taxon>Embryophyta</taxon>
        <taxon>Bryophyta</taxon>
        <taxon>Bryophytina</taxon>
        <taxon>Bryopsida</taxon>
        <taxon>Dicranidae</taxon>
        <taxon>Pseudoditrichales</taxon>
        <taxon>Ditrichaceae</taxon>
        <taxon>Ceratodon</taxon>
    </lineage>
</organism>
<comment type="caution">
    <text evidence="7">The sequence shown here is derived from an EMBL/GenBank/DDBJ whole genome shotgun (WGS) entry which is preliminary data.</text>
</comment>
<evidence type="ECO:0000256" key="3">
    <source>
        <dbReference type="ARBA" id="ARBA00022833"/>
    </source>
</evidence>
<feature type="region of interest" description="Disordered" evidence="5">
    <location>
        <begin position="103"/>
        <end position="132"/>
    </location>
</feature>
<feature type="domain" description="MYND-type" evidence="6">
    <location>
        <begin position="136"/>
        <end position="173"/>
    </location>
</feature>
<dbReference type="PANTHER" id="PTHR13244:SF7">
    <property type="entry name" value="ZINC FINGER MYND DOMAIN-CONTAINING PROTEIN 10"/>
    <property type="match status" value="1"/>
</dbReference>
<proteinExistence type="predicted"/>
<evidence type="ECO:0000313" key="7">
    <source>
        <dbReference type="EMBL" id="KAG0588327.1"/>
    </source>
</evidence>
<dbReference type="GO" id="GO:0005737">
    <property type="term" value="C:cytoplasm"/>
    <property type="evidence" value="ECO:0007669"/>
    <property type="project" value="TreeGrafter"/>
</dbReference>
<feature type="compositionally biased region" description="Basic and acidic residues" evidence="5">
    <location>
        <begin position="120"/>
        <end position="132"/>
    </location>
</feature>
<dbReference type="Gene3D" id="6.10.140.2220">
    <property type="match status" value="2"/>
</dbReference>
<evidence type="ECO:0000256" key="2">
    <source>
        <dbReference type="ARBA" id="ARBA00022771"/>
    </source>
</evidence>
<dbReference type="PROSITE" id="PS50865">
    <property type="entry name" value="ZF_MYND_2"/>
    <property type="match status" value="2"/>
</dbReference>
<dbReference type="Proteomes" id="UP000822688">
    <property type="component" value="Chromosome 2"/>
</dbReference>
<name>A0A8T0IYL8_CERPU</name>
<evidence type="ECO:0000313" key="8">
    <source>
        <dbReference type="Proteomes" id="UP000822688"/>
    </source>
</evidence>
<feature type="region of interest" description="Disordered" evidence="5">
    <location>
        <begin position="1"/>
        <end position="20"/>
    </location>
</feature>
<keyword evidence="1" id="KW-0479">Metal-binding</keyword>
<keyword evidence="2 4" id="KW-0863">Zinc-finger</keyword>
<dbReference type="PANTHER" id="PTHR13244">
    <property type="entry name" value="ZINC FINGER MYND DOMAIN CONTAINING PROTEIN 10"/>
    <property type="match status" value="1"/>
</dbReference>
<evidence type="ECO:0000256" key="4">
    <source>
        <dbReference type="PROSITE-ProRule" id="PRU00134"/>
    </source>
</evidence>
<keyword evidence="8" id="KW-1185">Reference proteome</keyword>
<feature type="compositionally biased region" description="Acidic residues" evidence="5">
    <location>
        <begin position="103"/>
        <end position="112"/>
    </location>
</feature>
<protein>
    <recommendedName>
        <fullName evidence="6">MYND-type domain-containing protein</fullName>
    </recommendedName>
</protein>
<evidence type="ECO:0000259" key="6">
    <source>
        <dbReference type="PROSITE" id="PS50865"/>
    </source>
</evidence>
<dbReference type="SUPFAM" id="SSF144232">
    <property type="entry name" value="HIT/MYND zinc finger-like"/>
    <property type="match status" value="2"/>
</dbReference>
<gene>
    <name evidence="7" type="ORF">KC19_2G234800</name>
</gene>
<dbReference type="AlphaFoldDB" id="A0A8T0IYL8"/>
<dbReference type="EMBL" id="CM026422">
    <property type="protein sequence ID" value="KAG0588327.1"/>
    <property type="molecule type" value="Genomic_DNA"/>
</dbReference>
<dbReference type="Pfam" id="PF01753">
    <property type="entry name" value="zf-MYND"/>
    <property type="match status" value="2"/>
</dbReference>